<accession>A0A5Q2MXC7</accession>
<feature type="transmembrane region" description="Helical" evidence="1">
    <location>
        <begin position="89"/>
        <end position="105"/>
    </location>
</feature>
<keyword evidence="1" id="KW-1133">Transmembrane helix</keyword>
<dbReference type="PANTHER" id="PTHR39419">
    <property type="entry name" value="SLL0814 PROTEIN"/>
    <property type="match status" value="1"/>
</dbReference>
<gene>
    <name evidence="2" type="ORF">FTV88_0302</name>
</gene>
<evidence type="ECO:0000313" key="2">
    <source>
        <dbReference type="EMBL" id="QGG46481.1"/>
    </source>
</evidence>
<dbReference type="KEGG" id="hcv:FTV88_0302"/>
<sequence>MEVGFWAVAFDLVLDPVAYAREFWIWHDQGIYYGIPLQNFVGWFVIAMVLSYLFPIRTVPYEVRMKALRMYQMVLLFFGLLAFREDMTALLLLALFIAALAEGWVRRDRSFQKPLV</sequence>
<keyword evidence="1" id="KW-0472">Membrane</keyword>
<keyword evidence="3" id="KW-1185">Reference proteome</keyword>
<dbReference type="EMBL" id="CP045875">
    <property type="protein sequence ID" value="QGG46481.1"/>
    <property type="molecule type" value="Genomic_DNA"/>
</dbReference>
<reference evidence="3" key="1">
    <citation type="submission" date="2019-11" db="EMBL/GenBank/DDBJ databases">
        <title>Genome sequence of Heliorestis convoluta strain HH, an alkaliphilic and minimalistic phototrophic bacterium from a soda lake in Egypt.</title>
        <authorList>
            <person name="Dewey E.D."/>
            <person name="Stokes L.M."/>
            <person name="Burchell B.M."/>
            <person name="Shaffer K.N."/>
            <person name="Huntington A.M."/>
            <person name="Baker J.M."/>
            <person name="Nadendla S."/>
            <person name="Giglio M.G."/>
            <person name="Touchman J.W."/>
            <person name="Blankenship R.E."/>
            <person name="Madigan M.T."/>
            <person name="Sattley W.M."/>
        </authorList>
    </citation>
    <scope>NUCLEOTIDE SEQUENCE [LARGE SCALE GENOMIC DNA]</scope>
    <source>
        <strain evidence="3">HH</strain>
    </source>
</reference>
<dbReference type="Pfam" id="PF04240">
    <property type="entry name" value="Caroten_synth"/>
    <property type="match status" value="1"/>
</dbReference>
<proteinExistence type="predicted"/>
<evidence type="ECO:0000256" key="1">
    <source>
        <dbReference type="SAM" id="Phobius"/>
    </source>
</evidence>
<name>A0A5Q2MXC7_9FIRM</name>
<dbReference type="Proteomes" id="UP000366051">
    <property type="component" value="Chromosome"/>
</dbReference>
<organism evidence="2 3">
    <name type="scientific">Heliorestis convoluta</name>
    <dbReference type="NCBI Taxonomy" id="356322"/>
    <lineage>
        <taxon>Bacteria</taxon>
        <taxon>Bacillati</taxon>
        <taxon>Bacillota</taxon>
        <taxon>Clostridia</taxon>
        <taxon>Eubacteriales</taxon>
        <taxon>Heliobacteriaceae</taxon>
        <taxon>Heliorestis</taxon>
    </lineage>
</organism>
<feature type="transmembrane region" description="Helical" evidence="1">
    <location>
        <begin position="30"/>
        <end position="55"/>
    </location>
</feature>
<protein>
    <submittedName>
        <fullName evidence="2">Carotenoid biosynthesis protein</fullName>
    </submittedName>
</protein>
<feature type="transmembrane region" description="Helical" evidence="1">
    <location>
        <begin position="67"/>
        <end position="83"/>
    </location>
</feature>
<dbReference type="InterPro" id="IPR007354">
    <property type="entry name" value="CruF-like"/>
</dbReference>
<dbReference type="PANTHER" id="PTHR39419:SF1">
    <property type="entry name" value="SLL0814 PROTEIN"/>
    <property type="match status" value="1"/>
</dbReference>
<evidence type="ECO:0000313" key="3">
    <source>
        <dbReference type="Proteomes" id="UP000366051"/>
    </source>
</evidence>
<dbReference type="AlphaFoldDB" id="A0A5Q2MXC7"/>
<keyword evidence="1" id="KW-0812">Transmembrane</keyword>